<gene>
    <name evidence="1" type="ORF">QG37_06405</name>
</gene>
<comment type="caution">
    <text evidence="1">The sequence shown here is derived from an EMBL/GenBank/DDBJ whole genome shotgun (WGS) entry which is preliminary data.</text>
</comment>
<reference evidence="2" key="1">
    <citation type="journal article" date="2015" name="BMC Genomics">
        <title>Draft genome of a commonly misdiagnosed multidrug resistant pathogen Candida auris.</title>
        <authorList>
            <person name="Chatterjee S."/>
            <person name="Alampalli S.V."/>
            <person name="Nageshan R.K."/>
            <person name="Chettiar S.T."/>
            <person name="Joshi S."/>
            <person name="Tatu U.S."/>
        </authorList>
    </citation>
    <scope>NUCLEOTIDE SEQUENCE [LARGE SCALE GENOMIC DNA]</scope>
    <source>
        <strain evidence="2">6684</strain>
    </source>
</reference>
<sequence length="61" mass="7152">MRAPYNNTELATELFILLKHKNLKRVFDFFFFFKKKETSGHSLPHIFTTTALDPFGCEEPS</sequence>
<proteinExistence type="predicted"/>
<evidence type="ECO:0000313" key="2">
    <source>
        <dbReference type="Proteomes" id="UP000037122"/>
    </source>
</evidence>
<dbReference type="Proteomes" id="UP000037122">
    <property type="component" value="Unassembled WGS sequence"/>
</dbReference>
<evidence type="ECO:0000313" key="1">
    <source>
        <dbReference type="EMBL" id="KND97192.1"/>
    </source>
</evidence>
<dbReference type="VEuPathDB" id="FungiDB:QG37_06405"/>
<organism evidence="1 2">
    <name type="scientific">Candidozyma auris</name>
    <name type="common">Yeast</name>
    <name type="synonym">Candida auris</name>
    <dbReference type="NCBI Taxonomy" id="498019"/>
    <lineage>
        <taxon>Eukaryota</taxon>
        <taxon>Fungi</taxon>
        <taxon>Dikarya</taxon>
        <taxon>Ascomycota</taxon>
        <taxon>Saccharomycotina</taxon>
        <taxon>Pichiomycetes</taxon>
        <taxon>Metschnikowiaceae</taxon>
        <taxon>Candidozyma</taxon>
    </lineage>
</organism>
<dbReference type="EMBL" id="LGST01000043">
    <property type="protein sequence ID" value="KND97192.1"/>
    <property type="molecule type" value="Genomic_DNA"/>
</dbReference>
<name>A0A0L0NSP1_CANAR</name>
<protein>
    <submittedName>
        <fullName evidence="1">Uncharacterized protein</fullName>
    </submittedName>
</protein>
<accession>A0A0L0NSP1</accession>
<dbReference type="AlphaFoldDB" id="A0A0L0NSP1"/>